<organism evidence="2 3">
    <name type="scientific">Lepraria finkii</name>
    <dbReference type="NCBI Taxonomy" id="1340010"/>
    <lineage>
        <taxon>Eukaryota</taxon>
        <taxon>Fungi</taxon>
        <taxon>Dikarya</taxon>
        <taxon>Ascomycota</taxon>
        <taxon>Pezizomycotina</taxon>
        <taxon>Lecanoromycetes</taxon>
        <taxon>OSLEUM clade</taxon>
        <taxon>Lecanoromycetidae</taxon>
        <taxon>Lecanorales</taxon>
        <taxon>Lecanorineae</taxon>
        <taxon>Stereocaulaceae</taxon>
        <taxon>Lepraria</taxon>
    </lineage>
</organism>
<proteinExistence type="predicted"/>
<dbReference type="Proteomes" id="UP001590951">
    <property type="component" value="Unassembled WGS sequence"/>
</dbReference>
<feature type="region of interest" description="Disordered" evidence="1">
    <location>
        <begin position="1"/>
        <end position="86"/>
    </location>
</feature>
<feature type="compositionally biased region" description="Polar residues" evidence="1">
    <location>
        <begin position="77"/>
        <end position="86"/>
    </location>
</feature>
<comment type="caution">
    <text evidence="2">The sequence shown here is derived from an EMBL/GenBank/DDBJ whole genome shotgun (WGS) entry which is preliminary data.</text>
</comment>
<accession>A0ABR4BAZ3</accession>
<name>A0ABR4BAZ3_9LECA</name>
<evidence type="ECO:0000256" key="1">
    <source>
        <dbReference type="SAM" id="MobiDB-lite"/>
    </source>
</evidence>
<sequence>MDENAPSSSAGLTGTNTTQLPRTSQQEDCMSQNDIPKTSVFGPFGEPSVSPNLIEGDQAHSPPTRDPHRPGDVESRSIFNRSVARN</sequence>
<feature type="compositionally biased region" description="Basic and acidic residues" evidence="1">
    <location>
        <begin position="63"/>
        <end position="75"/>
    </location>
</feature>
<feature type="compositionally biased region" description="Polar residues" evidence="1">
    <location>
        <begin position="1"/>
        <end position="36"/>
    </location>
</feature>
<reference evidence="2 3" key="1">
    <citation type="submission" date="2024-09" db="EMBL/GenBank/DDBJ databases">
        <title>Rethinking Asexuality: The Enigmatic Case of Functional Sexual Genes in Lepraria (Stereocaulaceae).</title>
        <authorList>
            <person name="Doellman M."/>
            <person name="Sun Y."/>
            <person name="Barcenas-Pena A."/>
            <person name="Lumbsch H.T."/>
            <person name="Grewe F."/>
        </authorList>
    </citation>
    <scope>NUCLEOTIDE SEQUENCE [LARGE SCALE GENOMIC DNA]</scope>
    <source>
        <strain evidence="2 3">Grewe 0041</strain>
    </source>
</reference>
<keyword evidence="3" id="KW-1185">Reference proteome</keyword>
<protein>
    <submittedName>
        <fullName evidence="2">Uncharacterized protein</fullName>
    </submittedName>
</protein>
<gene>
    <name evidence="2" type="ORF">ABVK25_004890</name>
</gene>
<evidence type="ECO:0000313" key="3">
    <source>
        <dbReference type="Proteomes" id="UP001590951"/>
    </source>
</evidence>
<dbReference type="EMBL" id="JBHFEH010000014">
    <property type="protein sequence ID" value="KAL2054588.1"/>
    <property type="molecule type" value="Genomic_DNA"/>
</dbReference>
<evidence type="ECO:0000313" key="2">
    <source>
        <dbReference type="EMBL" id="KAL2054588.1"/>
    </source>
</evidence>